<keyword evidence="3" id="KW-1185">Reference proteome</keyword>
<evidence type="ECO:0000256" key="1">
    <source>
        <dbReference type="SAM" id="Phobius"/>
    </source>
</evidence>
<organism evidence="2 3">
    <name type="scientific">Ohtaekwangia kribbensis</name>
    <dbReference type="NCBI Taxonomy" id="688913"/>
    <lineage>
        <taxon>Bacteria</taxon>
        <taxon>Pseudomonadati</taxon>
        <taxon>Bacteroidota</taxon>
        <taxon>Cytophagia</taxon>
        <taxon>Cytophagales</taxon>
        <taxon>Fulvivirgaceae</taxon>
        <taxon>Ohtaekwangia</taxon>
    </lineage>
</organism>
<dbReference type="Proteomes" id="UP001597112">
    <property type="component" value="Unassembled WGS sequence"/>
</dbReference>
<feature type="transmembrane region" description="Helical" evidence="1">
    <location>
        <begin position="163"/>
        <end position="182"/>
    </location>
</feature>
<feature type="transmembrane region" description="Helical" evidence="1">
    <location>
        <begin position="52"/>
        <end position="71"/>
    </location>
</feature>
<feature type="transmembrane region" description="Helical" evidence="1">
    <location>
        <begin position="22"/>
        <end position="40"/>
    </location>
</feature>
<accession>A0ABW3K4E0</accession>
<dbReference type="Pfam" id="PF04238">
    <property type="entry name" value="DUF420"/>
    <property type="match status" value="1"/>
</dbReference>
<dbReference type="InterPro" id="IPR007352">
    <property type="entry name" value="DUF420"/>
</dbReference>
<protein>
    <submittedName>
        <fullName evidence="2">DUF420 domain-containing protein</fullName>
    </submittedName>
</protein>
<keyword evidence="1" id="KW-0812">Transmembrane</keyword>
<dbReference type="EMBL" id="JBHTKA010000007">
    <property type="protein sequence ID" value="MFD1001009.1"/>
    <property type="molecule type" value="Genomic_DNA"/>
</dbReference>
<dbReference type="RefSeq" id="WP_377580462.1">
    <property type="nucleotide sequence ID" value="NZ_JBHTKA010000007.1"/>
</dbReference>
<keyword evidence="1" id="KW-1133">Transmembrane helix</keyword>
<name>A0ABW3K4E0_9BACT</name>
<evidence type="ECO:0000313" key="2">
    <source>
        <dbReference type="EMBL" id="MFD1001009.1"/>
    </source>
</evidence>
<dbReference type="PANTHER" id="PTHR37692">
    <property type="entry name" value="HYPOTHETICAL MEMBRANE SPANNING PROTEIN"/>
    <property type="match status" value="1"/>
</dbReference>
<dbReference type="PANTHER" id="PTHR37692:SF1">
    <property type="entry name" value="DUF420 DOMAIN-CONTAINING PROTEIN"/>
    <property type="match status" value="1"/>
</dbReference>
<evidence type="ECO:0000313" key="3">
    <source>
        <dbReference type="Proteomes" id="UP001597112"/>
    </source>
</evidence>
<comment type="caution">
    <text evidence="2">The sequence shown here is derived from an EMBL/GenBank/DDBJ whole genome shotgun (WGS) entry which is preliminary data.</text>
</comment>
<proteinExistence type="predicted"/>
<reference evidence="3" key="1">
    <citation type="journal article" date="2019" name="Int. J. Syst. Evol. Microbiol.">
        <title>The Global Catalogue of Microorganisms (GCM) 10K type strain sequencing project: providing services to taxonomists for standard genome sequencing and annotation.</title>
        <authorList>
            <consortium name="The Broad Institute Genomics Platform"/>
            <consortium name="The Broad Institute Genome Sequencing Center for Infectious Disease"/>
            <person name="Wu L."/>
            <person name="Ma J."/>
        </authorList>
    </citation>
    <scope>NUCLEOTIDE SEQUENCE [LARGE SCALE GENOMIC DNA]</scope>
    <source>
        <strain evidence="3">CCUG 58938</strain>
    </source>
</reference>
<feature type="transmembrane region" description="Helical" evidence="1">
    <location>
        <begin position="83"/>
        <end position="101"/>
    </location>
</feature>
<feature type="transmembrane region" description="Helical" evidence="1">
    <location>
        <begin position="121"/>
        <end position="142"/>
    </location>
</feature>
<keyword evidence="1" id="KW-0472">Membrane</keyword>
<gene>
    <name evidence="2" type="ORF">ACFQ21_16905</name>
</gene>
<sequence length="183" mass="20550">MEQILNAGQGNAKPQREPYKKLIIAVSILIPVVVAILFGVKIPGYDLSFLPPIYATINGITAVLLVAAVIAVKNKRLKLHETLMKICMLCSAVFLVMYVLYHMTSDSTPYGGEGAIRYVYFFILITHILLSIAIIPLVLFTFSKAWFGNFERHRALAKFAFPLWLYVAVTGVIVYLMISPYYQ</sequence>